<feature type="compositionally biased region" description="Basic and acidic residues" evidence="14">
    <location>
        <begin position="97"/>
        <end position="112"/>
    </location>
</feature>
<evidence type="ECO:0000256" key="1">
    <source>
        <dbReference type="ARBA" id="ARBA00002213"/>
    </source>
</evidence>
<feature type="compositionally biased region" description="Basic and acidic residues" evidence="14">
    <location>
        <begin position="203"/>
        <end position="239"/>
    </location>
</feature>
<comment type="function">
    <text evidence="1">Microtubule-binding protein that localizes to the microtubular manchette of elongating spermatids.</text>
</comment>
<evidence type="ECO:0000256" key="11">
    <source>
        <dbReference type="ARBA" id="ARBA00023212"/>
    </source>
</evidence>
<keyword evidence="8" id="KW-0282">Flagellum</keyword>
<feature type="compositionally biased region" description="Low complexity" evidence="14">
    <location>
        <begin position="82"/>
        <end position="94"/>
    </location>
</feature>
<keyword evidence="7" id="KW-0493">Microtubule</keyword>
<gene>
    <name evidence="15" type="ORF">KUTeg_007350</name>
</gene>
<keyword evidence="11" id="KW-0206">Cytoskeleton</keyword>
<feature type="compositionally biased region" description="Basic and acidic residues" evidence="14">
    <location>
        <begin position="247"/>
        <end position="285"/>
    </location>
</feature>
<evidence type="ECO:0000256" key="4">
    <source>
        <dbReference type="ARBA" id="ARBA00005737"/>
    </source>
</evidence>
<name>A0ABQ9FD12_TEGGR</name>
<evidence type="ECO:0000256" key="8">
    <source>
        <dbReference type="ARBA" id="ARBA00022846"/>
    </source>
</evidence>
<evidence type="ECO:0000256" key="10">
    <source>
        <dbReference type="ARBA" id="ARBA00023069"/>
    </source>
</evidence>
<proteinExistence type="inferred from homology"/>
<keyword evidence="12" id="KW-0966">Cell projection</keyword>
<protein>
    <recommendedName>
        <fullName evidence="5">Coiled-coil domain-containing protein 181</fullName>
    </recommendedName>
</protein>
<keyword evidence="16" id="KW-1185">Reference proteome</keyword>
<evidence type="ECO:0000256" key="7">
    <source>
        <dbReference type="ARBA" id="ARBA00022701"/>
    </source>
</evidence>
<keyword evidence="10" id="KW-0969">Cilium</keyword>
<evidence type="ECO:0000256" key="5">
    <source>
        <dbReference type="ARBA" id="ARBA00022306"/>
    </source>
</evidence>
<dbReference type="PANTHER" id="PTHR14320">
    <property type="entry name" value="COILED-COIL DOMAIN-CONTAINING PROTEIN 181"/>
    <property type="match status" value="1"/>
</dbReference>
<dbReference type="Proteomes" id="UP001217089">
    <property type="component" value="Unassembled WGS sequence"/>
</dbReference>
<evidence type="ECO:0000256" key="13">
    <source>
        <dbReference type="ARBA" id="ARBA00047162"/>
    </source>
</evidence>
<sequence>MTAKDEDPPEYNVKERLKELNQELANDPTPVEKQGGSRVGFKDNLVDLVAPPPDYGDDDEATPRNQNQNNSNSQDDNKQSENSESINSNNNSSSTDSPKKDKDKVLIERGGKYELVSSDDVTANDLGLPVFDEDIDNNDNEQNQSYNRQPVPPSKPRPSTANGHSSRRTLHPAKSQRAQSAGVSRGPVLNNFSYDSPYGLTKKQKELGEEQKKKRDKQRKEEEEKKKQEEEDRKQKNDDIFQSWLKQTRERERIRKQQEEEQKRQNQKESKEEIMTVNTQEKESNDSLSTQDTEAKQNEEDYKDWLRKKNSQIRQEKLLHKRAEQEAQEGFYIRSRQECDKAFRKWLRKKYEEAKKIKADEKQRAKIHRLAARRSRKSRVLASAVRQSNAFRYVDYYGYRY</sequence>
<feature type="compositionally biased region" description="Basic and acidic residues" evidence="14">
    <location>
        <begin position="293"/>
        <end position="303"/>
    </location>
</feature>
<comment type="subcellular location">
    <subcellularLocation>
        <location evidence="2">Cell projection</location>
        <location evidence="2">Cilium</location>
        <location evidence="2">Flagellum</location>
    </subcellularLocation>
    <subcellularLocation>
        <location evidence="3">Cytoplasm</location>
        <location evidence="3">Cytoskeleton</location>
    </subcellularLocation>
</comment>
<evidence type="ECO:0000256" key="14">
    <source>
        <dbReference type="SAM" id="MobiDB-lite"/>
    </source>
</evidence>
<comment type="caution">
    <text evidence="15">The sequence shown here is derived from an EMBL/GenBank/DDBJ whole genome shotgun (WGS) entry which is preliminary data.</text>
</comment>
<accession>A0ABQ9FD12</accession>
<dbReference type="InterPro" id="IPR026687">
    <property type="entry name" value="CCDC181"/>
</dbReference>
<comment type="subunit">
    <text evidence="13">Homodimer. Interacts with HOOK1. Interacts with HOOK2. Interacts with HOOK3.</text>
</comment>
<feature type="compositionally biased region" description="Low complexity" evidence="14">
    <location>
        <begin position="65"/>
        <end position="74"/>
    </location>
</feature>
<evidence type="ECO:0000256" key="2">
    <source>
        <dbReference type="ARBA" id="ARBA00004230"/>
    </source>
</evidence>
<evidence type="ECO:0000256" key="3">
    <source>
        <dbReference type="ARBA" id="ARBA00004245"/>
    </source>
</evidence>
<organism evidence="15 16">
    <name type="scientific">Tegillarca granosa</name>
    <name type="common">Malaysian cockle</name>
    <name type="synonym">Anadara granosa</name>
    <dbReference type="NCBI Taxonomy" id="220873"/>
    <lineage>
        <taxon>Eukaryota</taxon>
        <taxon>Metazoa</taxon>
        <taxon>Spiralia</taxon>
        <taxon>Lophotrochozoa</taxon>
        <taxon>Mollusca</taxon>
        <taxon>Bivalvia</taxon>
        <taxon>Autobranchia</taxon>
        <taxon>Pteriomorphia</taxon>
        <taxon>Arcoida</taxon>
        <taxon>Arcoidea</taxon>
        <taxon>Arcidae</taxon>
        <taxon>Tegillarca</taxon>
    </lineage>
</organism>
<evidence type="ECO:0000313" key="16">
    <source>
        <dbReference type="Proteomes" id="UP001217089"/>
    </source>
</evidence>
<evidence type="ECO:0000256" key="6">
    <source>
        <dbReference type="ARBA" id="ARBA00022490"/>
    </source>
</evidence>
<dbReference type="EMBL" id="JARBDR010000337">
    <property type="protein sequence ID" value="KAJ8315200.1"/>
    <property type="molecule type" value="Genomic_DNA"/>
</dbReference>
<evidence type="ECO:0000256" key="12">
    <source>
        <dbReference type="ARBA" id="ARBA00023273"/>
    </source>
</evidence>
<evidence type="ECO:0000256" key="9">
    <source>
        <dbReference type="ARBA" id="ARBA00023054"/>
    </source>
</evidence>
<feature type="region of interest" description="Disordered" evidence="14">
    <location>
        <begin position="1"/>
        <end position="303"/>
    </location>
</feature>
<feature type="compositionally biased region" description="Basic and acidic residues" evidence="14">
    <location>
        <begin position="1"/>
        <end position="21"/>
    </location>
</feature>
<dbReference type="PANTHER" id="PTHR14320:SF2">
    <property type="entry name" value="COILED-COIL DOMAIN-CONTAINING PROTEIN 181"/>
    <property type="match status" value="1"/>
</dbReference>
<keyword evidence="6" id="KW-0963">Cytoplasm</keyword>
<comment type="similarity">
    <text evidence="4">Belongs to the CCDC181 family.</text>
</comment>
<reference evidence="15 16" key="1">
    <citation type="submission" date="2022-12" db="EMBL/GenBank/DDBJ databases">
        <title>Chromosome-level genome of Tegillarca granosa.</title>
        <authorList>
            <person name="Kim J."/>
        </authorList>
    </citation>
    <scope>NUCLEOTIDE SEQUENCE [LARGE SCALE GENOMIC DNA]</scope>
    <source>
        <strain evidence="15">Teg-2019</strain>
        <tissue evidence="15">Adductor muscle</tissue>
    </source>
</reference>
<keyword evidence="9" id="KW-0175">Coiled coil</keyword>
<evidence type="ECO:0000313" key="15">
    <source>
        <dbReference type="EMBL" id="KAJ8315200.1"/>
    </source>
</evidence>